<dbReference type="InterPro" id="IPR001584">
    <property type="entry name" value="Integrase_cat-core"/>
</dbReference>
<dbReference type="GO" id="GO:0005634">
    <property type="term" value="C:nucleus"/>
    <property type="evidence" value="ECO:0007669"/>
    <property type="project" value="UniProtKB-ARBA"/>
</dbReference>
<dbReference type="InterPro" id="IPR012337">
    <property type="entry name" value="RNaseH-like_sf"/>
</dbReference>
<dbReference type="GO" id="GO:0015074">
    <property type="term" value="P:DNA integration"/>
    <property type="evidence" value="ECO:0007669"/>
    <property type="project" value="InterPro"/>
</dbReference>
<comment type="caution">
    <text evidence="2">The sequence shown here is derived from an EMBL/GenBank/DDBJ whole genome shotgun (WGS) entry which is preliminary data.</text>
</comment>
<dbReference type="GO" id="GO:0003676">
    <property type="term" value="F:nucleic acid binding"/>
    <property type="evidence" value="ECO:0007669"/>
    <property type="project" value="InterPro"/>
</dbReference>
<dbReference type="Gene3D" id="3.30.420.10">
    <property type="entry name" value="Ribonuclease H-like superfamily/Ribonuclease H"/>
    <property type="match status" value="1"/>
</dbReference>
<feature type="domain" description="Integrase catalytic" evidence="1">
    <location>
        <begin position="1"/>
        <end position="84"/>
    </location>
</feature>
<evidence type="ECO:0000259" key="1">
    <source>
        <dbReference type="PROSITE" id="PS50994"/>
    </source>
</evidence>
<dbReference type="PROSITE" id="PS50994">
    <property type="entry name" value="INTEGRASE"/>
    <property type="match status" value="1"/>
</dbReference>
<dbReference type="Proteomes" id="UP000740883">
    <property type="component" value="Unassembled WGS sequence"/>
</dbReference>
<name>A0A9P6KYN4_9MICR</name>
<organism evidence="2 3">
    <name type="scientific">Nosema granulosis</name>
    <dbReference type="NCBI Taxonomy" id="83296"/>
    <lineage>
        <taxon>Eukaryota</taxon>
        <taxon>Fungi</taxon>
        <taxon>Fungi incertae sedis</taxon>
        <taxon>Microsporidia</taxon>
        <taxon>Nosematidae</taxon>
        <taxon>Nosema</taxon>
    </lineage>
</organism>
<accession>A0A9P6KYN4</accession>
<protein>
    <submittedName>
        <fullName evidence="2">Transposon Tf2-9 polyprotein</fullName>
    </submittedName>
</protein>
<evidence type="ECO:0000313" key="2">
    <source>
        <dbReference type="EMBL" id="KAF9761731.1"/>
    </source>
</evidence>
<sequence>MHLKNFFSLSLNTPDLEPPTQEQVERFNQTLSRYLQKHIFEEEFGCDVEIKHWLKHLDAVMCNYNSARHSATGKTPFRLVMGICVFNTVLYLRNSICLVIIFKNVETLLVKGI</sequence>
<dbReference type="InterPro" id="IPR036397">
    <property type="entry name" value="RNaseH_sf"/>
</dbReference>
<keyword evidence="3" id="KW-1185">Reference proteome</keyword>
<reference evidence="2 3" key="1">
    <citation type="journal article" date="2020" name="Genome Biol. Evol.">
        <title>Comparative genomics of strictly vertically transmitted, feminizing microsporidia endosymbionts of amphipod crustaceans.</title>
        <authorList>
            <person name="Cormier A."/>
            <person name="Chebbi M.A."/>
            <person name="Giraud I."/>
            <person name="Wattier R."/>
            <person name="Teixeira M."/>
            <person name="Gilbert C."/>
            <person name="Rigaud T."/>
            <person name="Cordaux R."/>
        </authorList>
    </citation>
    <scope>NUCLEOTIDE SEQUENCE [LARGE SCALE GENOMIC DNA]</scope>
    <source>
        <strain evidence="2 3">Ou3-Ou53</strain>
    </source>
</reference>
<dbReference type="SUPFAM" id="SSF53098">
    <property type="entry name" value="Ribonuclease H-like"/>
    <property type="match status" value="1"/>
</dbReference>
<evidence type="ECO:0000313" key="3">
    <source>
        <dbReference type="Proteomes" id="UP000740883"/>
    </source>
</evidence>
<proteinExistence type="predicted"/>
<dbReference type="EMBL" id="SBJO01000265">
    <property type="protein sequence ID" value="KAF9761731.1"/>
    <property type="molecule type" value="Genomic_DNA"/>
</dbReference>
<gene>
    <name evidence="2" type="primary">Tf2-9_1</name>
    <name evidence="2" type="ORF">NGRA_2427</name>
</gene>
<dbReference type="AlphaFoldDB" id="A0A9P6KYN4"/>